<protein>
    <recommendedName>
        <fullName evidence="4">Antifreeze glycopeptide</fullName>
    </recommendedName>
</protein>
<evidence type="ECO:0008006" key="4">
    <source>
        <dbReference type="Google" id="ProtNLM"/>
    </source>
</evidence>
<accession>A0A238JW85</accession>
<organism evidence="2 3">
    <name type="scientific">Actibacterium lipolyticum</name>
    <dbReference type="NCBI Taxonomy" id="1524263"/>
    <lineage>
        <taxon>Bacteria</taxon>
        <taxon>Pseudomonadati</taxon>
        <taxon>Pseudomonadota</taxon>
        <taxon>Alphaproteobacteria</taxon>
        <taxon>Rhodobacterales</taxon>
        <taxon>Roseobacteraceae</taxon>
        <taxon>Actibacterium</taxon>
    </lineage>
</organism>
<dbReference type="EMBL" id="FXYE01000001">
    <property type="protein sequence ID" value="SMX34910.1"/>
    <property type="molecule type" value="Genomic_DNA"/>
</dbReference>
<dbReference type="AlphaFoldDB" id="A0A238JW85"/>
<evidence type="ECO:0000256" key="1">
    <source>
        <dbReference type="SAM" id="SignalP"/>
    </source>
</evidence>
<keyword evidence="3" id="KW-1185">Reference proteome</keyword>
<evidence type="ECO:0000313" key="2">
    <source>
        <dbReference type="EMBL" id="SMX34910.1"/>
    </source>
</evidence>
<dbReference type="OrthoDB" id="7929427at2"/>
<evidence type="ECO:0000313" key="3">
    <source>
        <dbReference type="Proteomes" id="UP000202922"/>
    </source>
</evidence>
<keyword evidence="1" id="KW-0732">Signal</keyword>
<feature type="chain" id="PRO_5013348444" description="Antifreeze glycopeptide" evidence="1">
    <location>
        <begin position="22"/>
        <end position="511"/>
    </location>
</feature>
<name>A0A238JW85_9RHOB</name>
<sequence>MLTRSFLVGLAVGLSAIPAVADEPLSAIDWLSNSVTAPAAPAVVALPEADIANSAAPETITVRPLGAPSIDAVGLLPASTTGLPPNLWGSSPTAELARLISAEHVDTLPAIQKLLYTLLLAELDPPIDSDGKNQLLLARLDKLLELGALEQAQALLERAGPTDPELFRRWFDVSLLTGHEDRACAAMRASPGIAPTFPARIFCLARGGDWNAAALTLETGKALGYLSDQEDALLLLFLDPEMADSEKPFVPPSRPSPLVFRMLEAIGEPLPTTSLPLAFAQADLRSTTGWKAQIEAAERLARRGAISANRLLGVYTQRLPAASGGIWERVDAVQEFDVAMLSGDPGAIAKTLPKAWAAMESAELEAPFAELYGERLSRLPLPAETAEMVFHIGLLSDSYELIAAARDQASGTDALLQAVAKGQIEGISARGATASAVIEAFSNPALSAPMEDALAQQKLGEALLRAIRLITDGARGDVSDVTEGLALLRRVGLEDTARRAALELLILERRG</sequence>
<dbReference type="Proteomes" id="UP000202922">
    <property type="component" value="Unassembled WGS sequence"/>
</dbReference>
<reference evidence="3" key="1">
    <citation type="submission" date="2017-05" db="EMBL/GenBank/DDBJ databases">
        <authorList>
            <person name="Rodrigo-Torres L."/>
            <person name="Arahal R. D."/>
            <person name="Lucena T."/>
        </authorList>
    </citation>
    <scope>NUCLEOTIDE SEQUENCE [LARGE SCALE GENOMIC DNA]</scope>
    <source>
        <strain evidence="3">CECT 8621</strain>
    </source>
</reference>
<feature type="signal peptide" evidence="1">
    <location>
        <begin position="1"/>
        <end position="21"/>
    </location>
</feature>
<gene>
    <name evidence="2" type="ORF">COL8621_01553</name>
</gene>
<proteinExistence type="predicted"/>